<keyword evidence="2" id="KW-1185">Reference proteome</keyword>
<dbReference type="EMBL" id="MZ334526">
    <property type="protein sequence ID" value="UBF23323.1"/>
    <property type="molecule type" value="Genomic_DNA"/>
</dbReference>
<proteinExistence type="predicted"/>
<sequence>MQLRRSPGARAVDADWHEQRQRAREQAYSGDLDGFFSDTEIIKYDLETAQITGEDNPRLYIFNRTLDVFGVNGTDVRNLRDR</sequence>
<dbReference type="Proteomes" id="UP000827282">
    <property type="component" value="Segment"/>
</dbReference>
<name>A0AAE8Y1R9_9CAUD</name>
<gene>
    <name evidence="1" type="ORF">HRTV-29_gp45</name>
</gene>
<reference evidence="1" key="1">
    <citation type="submission" date="2021-05" db="EMBL/GenBank/DDBJ databases">
        <title>Diversity, taxonomy and evolution of archaeal viruses of the class Caudoviricetes.</title>
        <authorList>
            <person name="Liu Y."/>
            <person name="Demina T.A."/>
            <person name="Roux S."/>
            <person name="Aiewsakun P."/>
            <person name="Kazlauskas D."/>
            <person name="Simmonds P."/>
            <person name="Prangishvili D."/>
            <person name="Oksanen H.M."/>
            <person name="Krupovic M."/>
        </authorList>
    </citation>
    <scope>NUCLEOTIDE SEQUENCE</scope>
    <source>
        <strain evidence="1">HRTV-29/29</strain>
    </source>
</reference>
<evidence type="ECO:0000313" key="1">
    <source>
        <dbReference type="EMBL" id="UBF23323.1"/>
    </source>
</evidence>
<evidence type="ECO:0000313" key="2">
    <source>
        <dbReference type="Proteomes" id="UP000827282"/>
    </source>
</evidence>
<accession>A0AAE8Y1R9</accession>
<organism evidence="1 2">
    <name type="scientific">Halorubrum tailed virus 29</name>
    <dbReference type="NCBI Taxonomy" id="2878010"/>
    <lineage>
        <taxon>Viruses</taxon>
        <taxon>Duplodnaviria</taxon>
        <taxon>Heunggongvirae</taxon>
        <taxon>Uroviricota</taxon>
        <taxon>Caudoviricetes</taxon>
        <taxon>Kirjokansivirales</taxon>
        <taxon>Haloferuviridae</taxon>
        <taxon>Dpdavirus</taxon>
        <taxon>Dpdavirus caudatum</taxon>
        <taxon>Dpdavirus HRTV29</taxon>
    </lineage>
</organism>
<protein>
    <submittedName>
        <fullName evidence="1">Uncharacterized protein</fullName>
    </submittedName>
</protein>